<dbReference type="RefSeq" id="XP_018750407.1">
    <property type="nucleotide sequence ID" value="XM_018904806.1"/>
</dbReference>
<accession>W7LZW9</accession>
<evidence type="ECO:0000313" key="1">
    <source>
        <dbReference type="EMBL" id="EWG44216.1"/>
    </source>
</evidence>
<protein>
    <submittedName>
        <fullName evidence="1">Uncharacterized protein</fullName>
    </submittedName>
</protein>
<reference evidence="1 2" key="1">
    <citation type="journal article" date="2010" name="Nature">
        <title>Comparative genomics reveals mobile pathogenicity chromosomes in Fusarium.</title>
        <authorList>
            <person name="Ma L.J."/>
            <person name="van der Does H.C."/>
            <person name="Borkovich K.A."/>
            <person name="Coleman J.J."/>
            <person name="Daboussi M.J."/>
            <person name="Di Pietro A."/>
            <person name="Dufresne M."/>
            <person name="Freitag M."/>
            <person name="Grabherr M."/>
            <person name="Henrissat B."/>
            <person name="Houterman P.M."/>
            <person name="Kang S."/>
            <person name="Shim W.B."/>
            <person name="Woloshuk C."/>
            <person name="Xie X."/>
            <person name="Xu J.R."/>
            <person name="Antoniw J."/>
            <person name="Baker S.E."/>
            <person name="Bluhm B.H."/>
            <person name="Breakspear A."/>
            <person name="Brown D.W."/>
            <person name="Butchko R.A."/>
            <person name="Chapman S."/>
            <person name="Coulson R."/>
            <person name="Coutinho P.M."/>
            <person name="Danchin E.G."/>
            <person name="Diener A."/>
            <person name="Gale L.R."/>
            <person name="Gardiner D.M."/>
            <person name="Goff S."/>
            <person name="Hammond-Kosack K.E."/>
            <person name="Hilburn K."/>
            <person name="Hua-Van A."/>
            <person name="Jonkers W."/>
            <person name="Kazan K."/>
            <person name="Kodira C.D."/>
            <person name="Koehrsen M."/>
            <person name="Kumar L."/>
            <person name="Lee Y.H."/>
            <person name="Li L."/>
            <person name="Manners J.M."/>
            <person name="Miranda-Saavedra D."/>
            <person name="Mukherjee M."/>
            <person name="Park G."/>
            <person name="Park J."/>
            <person name="Park S.Y."/>
            <person name="Proctor R.H."/>
            <person name="Regev A."/>
            <person name="Ruiz-Roldan M.C."/>
            <person name="Sain D."/>
            <person name="Sakthikumar S."/>
            <person name="Sykes S."/>
            <person name="Schwartz D.C."/>
            <person name="Turgeon B.G."/>
            <person name="Wapinski I."/>
            <person name="Yoder O."/>
            <person name="Young S."/>
            <person name="Zeng Q."/>
            <person name="Zhou S."/>
            <person name="Galagan J."/>
            <person name="Cuomo C.A."/>
            <person name="Kistler H.C."/>
            <person name="Rep M."/>
        </authorList>
    </citation>
    <scope>NUCLEOTIDE SEQUENCE [LARGE SCALE GENOMIC DNA]</scope>
    <source>
        <strain evidence="2">M3125 / FGSC 7600</strain>
    </source>
</reference>
<dbReference type="KEGG" id="fvr:FVEG_15619"/>
<sequence>MYCIVRHTHYSGRYPTMSGAGTNMVLLRNKRKPSLCGTWAAWLCLLLRQTPVNPVPLTRVVTRSVTLGAGWILNIKTGKVERDSNNTTEQLYPSRGSDILNIGLMSLRPEKRSRPLKPKSTSVFLPNSAICLGWA</sequence>
<dbReference type="Proteomes" id="UP000009096">
    <property type="component" value="Chromosome 3"/>
</dbReference>
<dbReference type="GeneID" id="30072495"/>
<gene>
    <name evidence="1" type="ORF">FVEG_15619</name>
</gene>
<organism evidence="1 2">
    <name type="scientific">Gibberella moniliformis (strain M3125 / FGSC 7600)</name>
    <name type="common">Maize ear and stalk rot fungus</name>
    <name type="synonym">Fusarium verticillioides</name>
    <dbReference type="NCBI Taxonomy" id="334819"/>
    <lineage>
        <taxon>Eukaryota</taxon>
        <taxon>Fungi</taxon>
        <taxon>Dikarya</taxon>
        <taxon>Ascomycota</taxon>
        <taxon>Pezizomycotina</taxon>
        <taxon>Sordariomycetes</taxon>
        <taxon>Hypocreomycetidae</taxon>
        <taxon>Hypocreales</taxon>
        <taxon>Nectriaceae</taxon>
        <taxon>Fusarium</taxon>
        <taxon>Fusarium fujikuroi species complex</taxon>
    </lineage>
</organism>
<dbReference type="VEuPathDB" id="FungiDB:FVEG_15619"/>
<dbReference type="AlphaFoldDB" id="W7LZW9"/>
<name>W7LZW9_GIBM7</name>
<dbReference type="EMBL" id="DS022247">
    <property type="protein sequence ID" value="EWG44216.1"/>
    <property type="molecule type" value="Genomic_DNA"/>
</dbReference>
<evidence type="ECO:0000313" key="2">
    <source>
        <dbReference type="Proteomes" id="UP000009096"/>
    </source>
</evidence>
<proteinExistence type="predicted"/>
<keyword evidence="2" id="KW-1185">Reference proteome</keyword>